<dbReference type="STRING" id="1902579.BHV28_03930"/>
<comment type="similarity">
    <text evidence="4">Belongs to the cyclic nucleotide phosphodiesterase class-III family.</text>
</comment>
<name>A0A1U9JTB3_9HYPH</name>
<keyword evidence="2" id="KW-0378">Hydrolase</keyword>
<evidence type="ECO:0000313" key="6">
    <source>
        <dbReference type="EMBL" id="AQS41106.1"/>
    </source>
</evidence>
<dbReference type="AlphaFoldDB" id="A0A1U9JTB3"/>
<reference evidence="6 7" key="2">
    <citation type="journal article" date="2016" name="Sci. Rep.">
        <title>The genome of Rhizobiales bacteria in predatory ants reveals urease gene functions but no genes for nitrogen fixation.</title>
        <authorList>
            <person name="Neuvonen M.M."/>
            <person name="Tamarit D."/>
            <person name="Naslund K."/>
            <person name="Liebig J."/>
            <person name="Feldhaar H."/>
            <person name="Moran N.A."/>
            <person name="Guy L."/>
            <person name="Andersson S.G."/>
        </authorList>
    </citation>
    <scope>NUCLEOTIDE SEQUENCE [LARGE SCALE GENOMIC DNA]</scope>
    <source>
        <strain evidence="6 7">Hsal</strain>
    </source>
</reference>
<dbReference type="InterPro" id="IPR029052">
    <property type="entry name" value="Metallo-depent_PP-like"/>
</dbReference>
<dbReference type="Pfam" id="PF00149">
    <property type="entry name" value="Metallophos"/>
    <property type="match status" value="1"/>
</dbReference>
<evidence type="ECO:0000259" key="5">
    <source>
        <dbReference type="Pfam" id="PF00149"/>
    </source>
</evidence>
<dbReference type="InterPro" id="IPR004843">
    <property type="entry name" value="Calcineurin-like_PHP"/>
</dbReference>
<keyword evidence="7" id="KW-1185">Reference proteome</keyword>
<dbReference type="Proteomes" id="UP000188912">
    <property type="component" value="Chromosome"/>
</dbReference>
<accession>A0A1U9JTB3</accession>
<protein>
    <recommendedName>
        <fullName evidence="5">Calcineurin-like phosphoesterase domain-containing protein</fullName>
    </recommendedName>
</protein>
<dbReference type="Gene3D" id="3.60.21.10">
    <property type="match status" value="1"/>
</dbReference>
<evidence type="ECO:0000313" key="7">
    <source>
        <dbReference type="Proteomes" id="UP000188912"/>
    </source>
</evidence>
<dbReference type="CDD" id="cd00838">
    <property type="entry name" value="MPP_superfamily"/>
    <property type="match status" value="1"/>
</dbReference>
<feature type="domain" description="Calcineurin-like phosphoesterase" evidence="5">
    <location>
        <begin position="2"/>
        <end position="226"/>
    </location>
</feature>
<gene>
    <name evidence="6" type="ORF">BHV28_03930</name>
</gene>
<evidence type="ECO:0000256" key="4">
    <source>
        <dbReference type="ARBA" id="ARBA00025742"/>
    </source>
</evidence>
<reference evidence="6 7" key="1">
    <citation type="journal article" date="2010" name="Science">
        <title>Genomic comparison of the ants Camponotus floridanus and Harpegnathos saltator.</title>
        <authorList>
            <person name="Bonasio R."/>
            <person name="Zhang G."/>
            <person name="Ye C."/>
            <person name="Mutti N.S."/>
            <person name="Fang X."/>
            <person name="Qin N."/>
            <person name="Donahue G."/>
            <person name="Yang P."/>
            <person name="Li Q."/>
            <person name="Li C."/>
            <person name="Zhang P."/>
            <person name="Huang Z."/>
            <person name="Berger S.L."/>
            <person name="Reinberg D."/>
            <person name="Wang J."/>
            <person name="Liebig J."/>
        </authorList>
    </citation>
    <scope>NUCLEOTIDE SEQUENCE [LARGE SCALE GENOMIC DNA]</scope>
    <source>
        <strain evidence="6 7">Hsal</strain>
    </source>
</reference>
<evidence type="ECO:0000256" key="3">
    <source>
        <dbReference type="ARBA" id="ARBA00023004"/>
    </source>
</evidence>
<dbReference type="PANTHER" id="PTHR42988:SF2">
    <property type="entry name" value="CYCLIC NUCLEOTIDE PHOSPHODIESTERASE CBUA0032-RELATED"/>
    <property type="match status" value="1"/>
</dbReference>
<dbReference type="GO" id="GO:0046872">
    <property type="term" value="F:metal ion binding"/>
    <property type="evidence" value="ECO:0007669"/>
    <property type="project" value="UniProtKB-KW"/>
</dbReference>
<dbReference type="GO" id="GO:0016787">
    <property type="term" value="F:hydrolase activity"/>
    <property type="evidence" value="ECO:0007669"/>
    <property type="project" value="UniProtKB-KW"/>
</dbReference>
<proteinExistence type="inferred from homology"/>
<dbReference type="PANTHER" id="PTHR42988">
    <property type="entry name" value="PHOSPHOHYDROLASE"/>
    <property type="match status" value="1"/>
</dbReference>
<dbReference type="KEGG" id="thd:BHV28_03930"/>
<keyword evidence="1" id="KW-0479">Metal-binding</keyword>
<dbReference type="InterPro" id="IPR050884">
    <property type="entry name" value="CNP_phosphodiesterase-III"/>
</dbReference>
<dbReference type="SUPFAM" id="SSF56300">
    <property type="entry name" value="Metallo-dependent phosphatases"/>
    <property type="match status" value="1"/>
</dbReference>
<evidence type="ECO:0000256" key="1">
    <source>
        <dbReference type="ARBA" id="ARBA00022723"/>
    </source>
</evidence>
<organism evidence="6 7">
    <name type="scientific">Candidatus Tokpelaia hoelldobleri</name>
    <dbReference type="NCBI Taxonomy" id="1902579"/>
    <lineage>
        <taxon>Bacteria</taxon>
        <taxon>Pseudomonadati</taxon>
        <taxon>Pseudomonadota</taxon>
        <taxon>Alphaproteobacteria</taxon>
        <taxon>Hyphomicrobiales</taxon>
        <taxon>Candidatus Tokpelaia</taxon>
    </lineage>
</organism>
<evidence type="ECO:0000256" key="2">
    <source>
        <dbReference type="ARBA" id="ARBA00022801"/>
    </source>
</evidence>
<dbReference type="EMBL" id="CP017315">
    <property type="protein sequence ID" value="AQS41106.1"/>
    <property type="molecule type" value="Genomic_DNA"/>
</dbReference>
<sequence>MFRLAHLSDIHLSPLPRPTWRQLTGKRLTGYMNWRLNRKGEMANAALPHLVRDWQSRAVDHTVISGDLVNLALPQEFANAKNWLQPLGAVDDISLVPGNHDAYVRGSLKQFCRVFAPWMRGDMPENGDIFFPWLRRRGPVALIGVSSAIVTPPFCAAGFFDKPQAFRLGRILQRTGEEGLFRIVIIHHPPLFHATSWHKRLWGIRRFQAEIAAHGAELVLHGHTHLPTLSSLPGKDGGVPVAGVASATQSFGGHKPPAAYNLFEIGRKTDKTWHCALIRRGIVDNKNIVAGQERQILRQ</sequence>
<keyword evidence="3" id="KW-0408">Iron</keyword>